<comment type="caution">
    <text evidence="9">The sequence shown here is derived from an EMBL/GenBank/DDBJ whole genome shotgun (WGS) entry which is preliminary data.</text>
</comment>
<comment type="function">
    <text evidence="6">Sequence-specific RNA-binding protein that regulates translation and mRNA stability by binding the 3'-UTR of target mRNAs.</text>
</comment>
<evidence type="ECO:0000256" key="2">
    <source>
        <dbReference type="ARBA" id="ARBA00022490"/>
    </source>
</evidence>
<comment type="subcellular location">
    <subcellularLocation>
        <location evidence="1">Cytoplasm</location>
    </subcellularLocation>
</comment>
<organism evidence="9 10">
    <name type="scientific">Gossypium australe</name>
    <dbReference type="NCBI Taxonomy" id="47621"/>
    <lineage>
        <taxon>Eukaryota</taxon>
        <taxon>Viridiplantae</taxon>
        <taxon>Streptophyta</taxon>
        <taxon>Embryophyta</taxon>
        <taxon>Tracheophyta</taxon>
        <taxon>Spermatophyta</taxon>
        <taxon>Magnoliopsida</taxon>
        <taxon>eudicotyledons</taxon>
        <taxon>Gunneridae</taxon>
        <taxon>Pentapetalae</taxon>
        <taxon>rosids</taxon>
        <taxon>malvids</taxon>
        <taxon>Malvales</taxon>
        <taxon>Malvaceae</taxon>
        <taxon>Malvoideae</taxon>
        <taxon>Gossypium</taxon>
    </lineage>
</organism>
<evidence type="ECO:0000259" key="8">
    <source>
        <dbReference type="PROSITE" id="PS50303"/>
    </source>
</evidence>
<feature type="repeat" description="Pumilio" evidence="7">
    <location>
        <begin position="260"/>
        <end position="299"/>
    </location>
</feature>
<dbReference type="GO" id="GO:0005737">
    <property type="term" value="C:cytoplasm"/>
    <property type="evidence" value="ECO:0007669"/>
    <property type="project" value="UniProtKB-SubCell"/>
</dbReference>
<feature type="repeat" description="Pumilio" evidence="7">
    <location>
        <begin position="423"/>
        <end position="458"/>
    </location>
</feature>
<dbReference type="InterPro" id="IPR016024">
    <property type="entry name" value="ARM-type_fold"/>
</dbReference>
<feature type="repeat" description="Pumilio" evidence="7">
    <location>
        <begin position="300"/>
        <end position="335"/>
    </location>
</feature>
<evidence type="ECO:0000256" key="7">
    <source>
        <dbReference type="PROSITE-ProRule" id="PRU00317"/>
    </source>
</evidence>
<dbReference type="PANTHER" id="PTHR12537">
    <property type="entry name" value="RNA BINDING PROTEIN PUMILIO-RELATED"/>
    <property type="match status" value="1"/>
</dbReference>
<evidence type="ECO:0000313" key="9">
    <source>
        <dbReference type="EMBL" id="KAA3484752.1"/>
    </source>
</evidence>
<evidence type="ECO:0000256" key="6">
    <source>
        <dbReference type="ARBA" id="ARBA00058490"/>
    </source>
</evidence>
<dbReference type="InterPro" id="IPR033133">
    <property type="entry name" value="PUM-HD"/>
</dbReference>
<dbReference type="EMBL" id="SMMG02000002">
    <property type="protein sequence ID" value="KAA3484752.1"/>
    <property type="molecule type" value="Genomic_DNA"/>
</dbReference>
<keyword evidence="3" id="KW-0677">Repeat</keyword>
<dbReference type="Proteomes" id="UP000325315">
    <property type="component" value="Unassembled WGS sequence"/>
</dbReference>
<keyword evidence="2" id="KW-0963">Cytoplasm</keyword>
<gene>
    <name evidence="9" type="ORF">EPI10_006818</name>
</gene>
<feature type="repeat" description="Pumilio" evidence="7">
    <location>
        <begin position="459"/>
        <end position="496"/>
    </location>
</feature>
<dbReference type="OrthoDB" id="668540at2759"/>
<feature type="repeat" description="Pumilio" evidence="7">
    <location>
        <begin position="188"/>
        <end position="223"/>
    </location>
</feature>
<reference evidence="9" key="1">
    <citation type="submission" date="2019-08" db="EMBL/GenBank/DDBJ databases">
        <authorList>
            <person name="Liu F."/>
        </authorList>
    </citation>
    <scope>NUCLEOTIDE SEQUENCE [LARGE SCALE GENOMIC DNA]</scope>
    <source>
        <strain evidence="9">PA1801</strain>
        <tissue evidence="9">Leaf</tissue>
    </source>
</reference>
<dbReference type="GO" id="GO:0003729">
    <property type="term" value="F:mRNA binding"/>
    <property type="evidence" value="ECO:0007669"/>
    <property type="project" value="TreeGrafter"/>
</dbReference>
<evidence type="ECO:0000313" key="10">
    <source>
        <dbReference type="Proteomes" id="UP000325315"/>
    </source>
</evidence>
<name>A0A5B6WV62_9ROSI</name>
<feature type="repeat" description="Pumilio" evidence="7">
    <location>
        <begin position="336"/>
        <end position="371"/>
    </location>
</feature>
<dbReference type="SMART" id="SM00025">
    <property type="entry name" value="Pumilio"/>
    <property type="match status" value="7"/>
</dbReference>
<dbReference type="InterPro" id="IPR011989">
    <property type="entry name" value="ARM-like"/>
</dbReference>
<keyword evidence="10" id="KW-1185">Reference proteome</keyword>
<evidence type="ECO:0000256" key="3">
    <source>
        <dbReference type="ARBA" id="ARBA00022737"/>
    </source>
</evidence>
<dbReference type="InterPro" id="IPR033712">
    <property type="entry name" value="Pumilio_RNA-bd"/>
</dbReference>
<sequence>MESGNRSMWETPLVPPSRSLGSYVPHHSLTSPQNLLDNNPFDQSLESAFFGLNLSTQKNPELDYGFSVGEKERKNEGLHVGFDGVLRVGPYSDSWNSLVPRSYQLPDLNENGYLFDSRREHVFNEISILPFSYQSRLAPPLTAAGAGCSRNKNVTRASFNSHNNDQISNGFRRSRWSHEPLNCLSIGDLRGRFLSLAKDQYGCRFLERAIDEASREEIDMILMEVIGHVDELMLDPFANYVVQKLVVMCNEEQKSQIILMIVKDGFRLVNICLNVRGTRAVQKLLENLTSQRQISLIISALTTCVVALTKDMNGHRVIQCCLKNFSDQDNKYLLKEVADNCYQIATDKSGCCAMQHCIDHSKGEAKANLVREIIANALHLAEDRYGCIFFFLETTCFCFQKVSVLQHVLGLKERQTTESLLRQLEGNYASLSCNRYGSNVVEKCMLESGEEQSTRIIKELLRSPIGSRLLVDRFGNYVIQSALSVSKGFVYNALLNLVWVNFPMMRNHVYGRWVLAWFNKRATMQLRKAQT</sequence>
<accession>A0A5B6WV62</accession>
<dbReference type="InterPro" id="IPR001313">
    <property type="entry name" value="Pumilio_RNA-bd_rpt"/>
</dbReference>
<feature type="repeat" description="Pumilio" evidence="7">
    <location>
        <begin position="224"/>
        <end position="259"/>
    </location>
</feature>
<dbReference type="PROSITE" id="PS50303">
    <property type="entry name" value="PUM_HD"/>
    <property type="match status" value="1"/>
</dbReference>
<dbReference type="AlphaFoldDB" id="A0A5B6WV62"/>
<dbReference type="SUPFAM" id="SSF48371">
    <property type="entry name" value="ARM repeat"/>
    <property type="match status" value="1"/>
</dbReference>
<protein>
    <submittedName>
        <fullName evidence="9">Pumilio-like protein 12-like</fullName>
    </submittedName>
</protein>
<proteinExistence type="predicted"/>
<feature type="domain" description="PUM-HD" evidence="8">
    <location>
        <begin position="162"/>
        <end position="522"/>
    </location>
</feature>
<dbReference type="FunFam" id="1.25.10.10:FF:000237">
    <property type="entry name" value="Pumilio homolog 9"/>
    <property type="match status" value="1"/>
</dbReference>
<keyword evidence="4" id="KW-0810">Translation regulation</keyword>
<dbReference type="PROSITE" id="PS50302">
    <property type="entry name" value="PUM"/>
    <property type="match status" value="7"/>
</dbReference>
<evidence type="ECO:0000256" key="5">
    <source>
        <dbReference type="ARBA" id="ARBA00022884"/>
    </source>
</evidence>
<dbReference type="Gene3D" id="1.25.10.10">
    <property type="entry name" value="Leucine-rich Repeat Variant"/>
    <property type="match status" value="1"/>
</dbReference>
<dbReference type="CDD" id="cd07920">
    <property type="entry name" value="Pumilio"/>
    <property type="match status" value="1"/>
</dbReference>
<dbReference type="PANTHER" id="PTHR12537:SF63">
    <property type="entry name" value="PUMILIO HOMOLOG 15"/>
    <property type="match status" value="1"/>
</dbReference>
<dbReference type="Pfam" id="PF00806">
    <property type="entry name" value="PUF"/>
    <property type="match status" value="7"/>
</dbReference>
<evidence type="ECO:0000256" key="1">
    <source>
        <dbReference type="ARBA" id="ARBA00004496"/>
    </source>
</evidence>
<evidence type="ECO:0000256" key="4">
    <source>
        <dbReference type="ARBA" id="ARBA00022845"/>
    </source>
</evidence>
<keyword evidence="5" id="KW-0694">RNA-binding</keyword>
<dbReference type="GO" id="GO:0006417">
    <property type="term" value="P:regulation of translation"/>
    <property type="evidence" value="ECO:0007669"/>
    <property type="project" value="UniProtKB-KW"/>
</dbReference>